<evidence type="ECO:0000313" key="2">
    <source>
        <dbReference type="Proteomes" id="UP001281761"/>
    </source>
</evidence>
<name>A0ABQ9XXK2_9EUKA</name>
<comment type="caution">
    <text evidence="1">The sequence shown here is derived from an EMBL/GenBank/DDBJ whole genome shotgun (WGS) entry which is preliminary data.</text>
</comment>
<organism evidence="1 2">
    <name type="scientific">Blattamonas nauphoetae</name>
    <dbReference type="NCBI Taxonomy" id="2049346"/>
    <lineage>
        <taxon>Eukaryota</taxon>
        <taxon>Metamonada</taxon>
        <taxon>Preaxostyla</taxon>
        <taxon>Oxymonadida</taxon>
        <taxon>Blattamonas</taxon>
    </lineage>
</organism>
<reference evidence="1 2" key="1">
    <citation type="journal article" date="2022" name="bioRxiv">
        <title>Genomics of Preaxostyla Flagellates Illuminates Evolutionary Transitions and the Path Towards Mitochondrial Loss.</title>
        <authorList>
            <person name="Novak L.V.F."/>
            <person name="Treitli S.C."/>
            <person name="Pyrih J."/>
            <person name="Halakuc P."/>
            <person name="Pipaliya S.V."/>
            <person name="Vacek V."/>
            <person name="Brzon O."/>
            <person name="Soukal P."/>
            <person name="Eme L."/>
            <person name="Dacks J.B."/>
            <person name="Karnkowska A."/>
            <person name="Elias M."/>
            <person name="Hampl V."/>
        </authorList>
    </citation>
    <scope>NUCLEOTIDE SEQUENCE [LARGE SCALE GENOMIC DNA]</scope>
    <source>
        <strain evidence="1">NAU3</strain>
        <tissue evidence="1">Gut</tissue>
    </source>
</reference>
<accession>A0ABQ9XXK2</accession>
<evidence type="ECO:0000313" key="1">
    <source>
        <dbReference type="EMBL" id="KAK2956223.1"/>
    </source>
</evidence>
<sequence length="102" mass="11623">MPSFTYAEPVISHSALTVFLHLHHNHPVKIAPRVHRAHCLSIHKDHLLHDPKIQCQQTTVLNSEASALPRLLTHTMMNTNAQKSKITSHFIRNSLQMENVSH</sequence>
<dbReference type="Proteomes" id="UP001281761">
    <property type="component" value="Unassembled WGS sequence"/>
</dbReference>
<keyword evidence="2" id="KW-1185">Reference proteome</keyword>
<proteinExistence type="predicted"/>
<protein>
    <submittedName>
        <fullName evidence="1">Uncharacterized protein</fullName>
    </submittedName>
</protein>
<gene>
    <name evidence="1" type="ORF">BLNAU_8787</name>
</gene>
<dbReference type="EMBL" id="JARBJD010000058">
    <property type="protein sequence ID" value="KAK2956223.1"/>
    <property type="molecule type" value="Genomic_DNA"/>
</dbReference>